<dbReference type="RefSeq" id="XP_043003470.1">
    <property type="nucleotide sequence ID" value="XM_043158127.1"/>
</dbReference>
<evidence type="ECO:0000313" key="2">
    <source>
        <dbReference type="EMBL" id="KAG7086999.1"/>
    </source>
</evidence>
<dbReference type="Proteomes" id="UP001049176">
    <property type="component" value="Chromosome 9"/>
</dbReference>
<feature type="compositionally biased region" description="Basic and acidic residues" evidence="1">
    <location>
        <begin position="47"/>
        <end position="61"/>
    </location>
</feature>
<dbReference type="EMBL" id="CM032189">
    <property type="protein sequence ID" value="KAG7086999.1"/>
    <property type="molecule type" value="Genomic_DNA"/>
</dbReference>
<feature type="region of interest" description="Disordered" evidence="1">
    <location>
        <begin position="38"/>
        <end position="71"/>
    </location>
</feature>
<keyword evidence="3" id="KW-1185">Reference proteome</keyword>
<evidence type="ECO:0000256" key="1">
    <source>
        <dbReference type="SAM" id="MobiDB-lite"/>
    </source>
</evidence>
<dbReference type="AlphaFoldDB" id="A0A9P7RNM9"/>
<sequence>MEYNEGELIYCPITGLGSHILNHEALHWRKKGAFIFEKKHGKRKRPRIDSNESTPETHREGSQAPNETVDPTLLDITEQPSALSQPETPLKFLNLTVGGPTTQNVTVLKPFTTAIVFRLSLITGDILDWINHSEDLKSE</sequence>
<gene>
    <name evidence="2" type="ORF">E1B28_012978</name>
</gene>
<name>A0A9P7RNM9_9AGAR</name>
<dbReference type="KEGG" id="more:E1B28_012978"/>
<accession>A0A9P7RNM9</accession>
<proteinExistence type="predicted"/>
<dbReference type="GeneID" id="66082053"/>
<evidence type="ECO:0000313" key="3">
    <source>
        <dbReference type="Proteomes" id="UP001049176"/>
    </source>
</evidence>
<reference evidence="2" key="1">
    <citation type="journal article" date="2021" name="Genome Biol. Evol.">
        <title>The assembled and annotated genome of the fairy-ring fungus Marasmius oreades.</title>
        <authorList>
            <person name="Hiltunen M."/>
            <person name="Ament-Velasquez S.L."/>
            <person name="Johannesson H."/>
        </authorList>
    </citation>
    <scope>NUCLEOTIDE SEQUENCE</scope>
    <source>
        <strain evidence="2">03SP1</strain>
    </source>
</reference>
<protein>
    <submittedName>
        <fullName evidence="2">Uncharacterized protein</fullName>
    </submittedName>
</protein>
<comment type="caution">
    <text evidence="2">The sequence shown here is derived from an EMBL/GenBank/DDBJ whole genome shotgun (WGS) entry which is preliminary data.</text>
</comment>
<organism evidence="2 3">
    <name type="scientific">Marasmius oreades</name>
    <name type="common">fairy-ring Marasmius</name>
    <dbReference type="NCBI Taxonomy" id="181124"/>
    <lineage>
        <taxon>Eukaryota</taxon>
        <taxon>Fungi</taxon>
        <taxon>Dikarya</taxon>
        <taxon>Basidiomycota</taxon>
        <taxon>Agaricomycotina</taxon>
        <taxon>Agaricomycetes</taxon>
        <taxon>Agaricomycetidae</taxon>
        <taxon>Agaricales</taxon>
        <taxon>Marasmiineae</taxon>
        <taxon>Marasmiaceae</taxon>
        <taxon>Marasmius</taxon>
    </lineage>
</organism>